<feature type="disulfide bond" evidence="22">
    <location>
        <begin position="87"/>
        <end position="102"/>
    </location>
</feature>
<feature type="domain" description="ZP" evidence="25">
    <location>
        <begin position="121"/>
        <end position="395"/>
    </location>
</feature>
<dbReference type="PROSITE" id="PS50915">
    <property type="entry name" value="CRYSTALLIN_BETA_GAMMA"/>
    <property type="match status" value="3"/>
</dbReference>
<dbReference type="InterPro" id="IPR055355">
    <property type="entry name" value="ZP-C"/>
</dbReference>
<evidence type="ECO:0000256" key="4">
    <source>
        <dbReference type="ARBA" id="ARBA00022475"/>
    </source>
</evidence>
<dbReference type="GO" id="GO:0005212">
    <property type="term" value="F:structural constituent of eye lens"/>
    <property type="evidence" value="ECO:0007669"/>
    <property type="project" value="UniProtKB-KW"/>
</dbReference>
<keyword evidence="6" id="KW-0272">Extracellular matrix</keyword>
<dbReference type="FunFam" id="2.60.20.10:FF:000002">
    <property type="entry name" value="Crystallin, beta B2"/>
    <property type="match status" value="1"/>
</dbReference>
<evidence type="ECO:0000256" key="19">
    <source>
        <dbReference type="ARBA" id="ARBA00040238"/>
    </source>
</evidence>
<dbReference type="PRINTS" id="PR00023">
    <property type="entry name" value="ZPELLUCIDA"/>
</dbReference>
<evidence type="ECO:0000256" key="9">
    <source>
        <dbReference type="ARBA" id="ARBA00022692"/>
    </source>
</evidence>
<keyword evidence="12" id="KW-0472">Membrane</keyword>
<feature type="domain" description="Beta/gamma crystallin 'Greek key'" evidence="24">
    <location>
        <begin position="407"/>
        <end position="451"/>
    </location>
</feature>
<dbReference type="InterPro" id="IPR048290">
    <property type="entry name" value="ZP_chr"/>
</dbReference>
<evidence type="ECO:0000256" key="16">
    <source>
        <dbReference type="ARBA" id="ARBA00024183"/>
    </source>
</evidence>
<dbReference type="Pfam" id="PF00100">
    <property type="entry name" value="Zona_pellucida"/>
    <property type="match status" value="1"/>
</dbReference>
<dbReference type="SMART" id="SM00247">
    <property type="entry name" value="XTALbg"/>
    <property type="match status" value="2"/>
</dbReference>
<feature type="domain" description="Beta/gamma crystallin 'Greek key'" evidence="24">
    <location>
        <begin position="499"/>
        <end position="541"/>
    </location>
</feature>
<evidence type="ECO:0000256" key="21">
    <source>
        <dbReference type="ARBA" id="ARBA00042573"/>
    </source>
</evidence>
<evidence type="ECO:0000259" key="26">
    <source>
        <dbReference type="PROSITE" id="PS51448"/>
    </source>
</evidence>
<accession>A0A8X7X047</accession>
<comment type="function">
    <text evidence="18">Component of the zona pellucida, an extracellular matrix surrounding oocytes which mediates sperm binding, induction of the acrosome reaction and prevents post-fertilization polyspermy. The zona pellucida is composed of 3 to 4 glycoproteins, ZP1, ZP2, ZP3, and ZP4. ZP4 may act as a sperm receptor.</text>
</comment>
<evidence type="ECO:0000256" key="2">
    <source>
        <dbReference type="ARBA" id="ARBA00004251"/>
    </source>
</evidence>
<evidence type="ECO:0000256" key="8">
    <source>
        <dbReference type="ARBA" id="ARBA00022685"/>
    </source>
</evidence>
<keyword evidence="8" id="KW-0165">Cleavage on pair of basic residues</keyword>
<dbReference type="FunFam" id="2.60.20.10:FF:000005">
    <property type="entry name" value="Crystallin, beta B1"/>
    <property type="match status" value="1"/>
</dbReference>
<evidence type="ECO:0000259" key="25">
    <source>
        <dbReference type="PROSITE" id="PS51034"/>
    </source>
</evidence>
<keyword evidence="4" id="KW-1003">Cell membrane</keyword>
<protein>
    <recommendedName>
        <fullName evidence="19">Zona pellucida sperm-binding protein 4</fullName>
    </recommendedName>
    <alternativeName>
        <fullName evidence="21">Zona pellucida glycoprotein 4</fullName>
    </alternativeName>
    <alternativeName>
        <fullName evidence="20">Zona pellucida protein B</fullName>
    </alternativeName>
</protein>
<organism evidence="27 28">
    <name type="scientific">Polypterus senegalus</name>
    <name type="common">Senegal bichir</name>
    <dbReference type="NCBI Taxonomy" id="55291"/>
    <lineage>
        <taxon>Eukaryota</taxon>
        <taxon>Metazoa</taxon>
        <taxon>Chordata</taxon>
        <taxon>Craniata</taxon>
        <taxon>Vertebrata</taxon>
        <taxon>Euteleostomi</taxon>
        <taxon>Actinopterygii</taxon>
        <taxon>Polypteriformes</taxon>
        <taxon>Polypteridae</taxon>
        <taxon>Polypterus</taxon>
    </lineage>
</organism>
<keyword evidence="11" id="KW-1133">Transmembrane helix</keyword>
<comment type="subcellular location">
    <subcellularLocation>
        <location evidence="2">Cell membrane</location>
        <topology evidence="2">Single-pass type I membrane protein</topology>
    </subcellularLocation>
    <subcellularLocation>
        <location evidence="16">Zona pellucida</location>
    </subcellularLocation>
</comment>
<dbReference type="Gene3D" id="2.60.20.10">
    <property type="entry name" value="Crystallins"/>
    <property type="match status" value="2"/>
</dbReference>
<evidence type="ECO:0000256" key="14">
    <source>
        <dbReference type="ARBA" id="ARBA00023180"/>
    </source>
</evidence>
<dbReference type="PROSITE" id="PS51448">
    <property type="entry name" value="P_TREFOIL_2"/>
    <property type="match status" value="1"/>
</dbReference>
<dbReference type="AlphaFoldDB" id="A0A8X7X047"/>
<gene>
    <name evidence="27" type="primary">Crybb1_0</name>
    <name evidence="27" type="ORF">GTO96_0019634</name>
</gene>
<dbReference type="Pfam" id="PF00030">
    <property type="entry name" value="Crystall"/>
    <property type="match status" value="2"/>
</dbReference>
<dbReference type="InterPro" id="IPR051148">
    <property type="entry name" value="Zona_Pellucida_Domain_gp"/>
</dbReference>
<dbReference type="EMBL" id="JAATIS010005477">
    <property type="protein sequence ID" value="KAG2459305.1"/>
    <property type="molecule type" value="Genomic_DNA"/>
</dbReference>
<comment type="function">
    <text evidence="1">Crystallins are the dominant structural components of the vertebrate eye lens.</text>
</comment>
<dbReference type="PANTHER" id="PTHR23343">
    <property type="entry name" value="ZONA PELLUCIDA SPERM-BINDING PROTEIN"/>
    <property type="match status" value="1"/>
</dbReference>
<keyword evidence="9" id="KW-0812">Transmembrane</keyword>
<dbReference type="GO" id="GO:0035804">
    <property type="term" value="F:structural constituent of egg coat"/>
    <property type="evidence" value="ECO:0007669"/>
    <property type="project" value="TreeGrafter"/>
</dbReference>
<comment type="subunit">
    <text evidence="17">Homo/heterodimer, or complexes of higher-order. The structure of beta-crystallin oligomers seems to be stabilized through interactions between the N-terminal arms.</text>
</comment>
<keyword evidence="28" id="KW-1185">Reference proteome</keyword>
<feature type="non-terminal residue" evidence="27">
    <location>
        <position position="555"/>
    </location>
</feature>
<dbReference type="CDD" id="cd00111">
    <property type="entry name" value="Trefoil"/>
    <property type="match status" value="1"/>
</dbReference>
<keyword evidence="14" id="KW-0325">Glycoprotein</keyword>
<keyword evidence="7" id="KW-0273">Eye lens protein</keyword>
<dbReference type="GO" id="GO:0032190">
    <property type="term" value="F:acrosin binding"/>
    <property type="evidence" value="ECO:0007669"/>
    <property type="project" value="TreeGrafter"/>
</dbReference>
<dbReference type="Gene3D" id="4.10.110.10">
    <property type="entry name" value="Spasmolytic Protein, domain 1"/>
    <property type="match status" value="1"/>
</dbReference>
<reference evidence="27 28" key="1">
    <citation type="journal article" date="2021" name="Cell">
        <title>Tracing the genetic footprints of vertebrate landing in non-teleost ray-finned fishes.</title>
        <authorList>
            <person name="Bi X."/>
            <person name="Wang K."/>
            <person name="Yang L."/>
            <person name="Pan H."/>
            <person name="Jiang H."/>
            <person name="Wei Q."/>
            <person name="Fang M."/>
            <person name="Yu H."/>
            <person name="Zhu C."/>
            <person name="Cai Y."/>
            <person name="He Y."/>
            <person name="Gan X."/>
            <person name="Zeng H."/>
            <person name="Yu D."/>
            <person name="Zhu Y."/>
            <person name="Jiang H."/>
            <person name="Qiu Q."/>
            <person name="Yang H."/>
            <person name="Zhang Y.E."/>
            <person name="Wang W."/>
            <person name="Zhu M."/>
            <person name="He S."/>
            <person name="Zhang G."/>
        </authorList>
    </citation>
    <scope>NUCLEOTIDE SEQUENCE [LARGE SCALE GENOMIC DNA]</scope>
    <source>
        <strain evidence="27">Bchr_013</strain>
    </source>
</reference>
<evidence type="ECO:0000256" key="17">
    <source>
        <dbReference type="ARBA" id="ARBA00025922"/>
    </source>
</evidence>
<evidence type="ECO:0000256" key="11">
    <source>
        <dbReference type="ARBA" id="ARBA00022989"/>
    </source>
</evidence>
<dbReference type="GO" id="GO:0007339">
    <property type="term" value="P:binding of sperm to zona pellucida"/>
    <property type="evidence" value="ECO:0007669"/>
    <property type="project" value="TreeGrafter"/>
</dbReference>
<evidence type="ECO:0000256" key="23">
    <source>
        <dbReference type="SAM" id="MobiDB-lite"/>
    </source>
</evidence>
<dbReference type="SMART" id="SM00241">
    <property type="entry name" value="ZP"/>
    <property type="match status" value="1"/>
</dbReference>
<dbReference type="Proteomes" id="UP000886611">
    <property type="component" value="Unassembled WGS sequence"/>
</dbReference>
<feature type="domain" description="P-type" evidence="26">
    <location>
        <begin position="75"/>
        <end position="116"/>
    </location>
</feature>
<evidence type="ECO:0000313" key="27">
    <source>
        <dbReference type="EMBL" id="KAG2459305.1"/>
    </source>
</evidence>
<comment type="caution">
    <text evidence="22">Lacks conserved residue(s) required for the propagation of feature annotation.</text>
</comment>
<dbReference type="SUPFAM" id="SSF49695">
    <property type="entry name" value="gamma-Crystallin-like"/>
    <property type="match status" value="1"/>
</dbReference>
<dbReference type="InterPro" id="IPR055356">
    <property type="entry name" value="ZP-N"/>
</dbReference>
<comment type="similarity">
    <text evidence="3">Belongs to the beta/gamma-crystallin family.</text>
</comment>
<evidence type="ECO:0000256" key="10">
    <source>
        <dbReference type="ARBA" id="ARBA00022737"/>
    </source>
</evidence>
<dbReference type="InterPro" id="IPR001064">
    <property type="entry name" value="Beta/gamma_crystallin"/>
</dbReference>
<dbReference type="GO" id="GO:0060468">
    <property type="term" value="P:prevention of polyspermy"/>
    <property type="evidence" value="ECO:0007669"/>
    <property type="project" value="TreeGrafter"/>
</dbReference>
<dbReference type="GO" id="GO:0035805">
    <property type="term" value="C:egg coat"/>
    <property type="evidence" value="ECO:0007669"/>
    <property type="project" value="UniProtKB-SubCell"/>
</dbReference>
<dbReference type="Gene3D" id="2.60.40.3210">
    <property type="entry name" value="Zona pellucida, ZP-N domain"/>
    <property type="match status" value="1"/>
</dbReference>
<evidence type="ECO:0000256" key="6">
    <source>
        <dbReference type="ARBA" id="ARBA00022530"/>
    </source>
</evidence>
<feature type="region of interest" description="Disordered" evidence="23">
    <location>
        <begin position="1"/>
        <end position="37"/>
    </location>
</feature>
<dbReference type="Pfam" id="PF23344">
    <property type="entry name" value="ZP-N"/>
    <property type="match status" value="1"/>
</dbReference>
<dbReference type="InterPro" id="IPR011024">
    <property type="entry name" value="G_crystallin-like"/>
</dbReference>
<comment type="caution">
    <text evidence="27">The sequence shown here is derived from an EMBL/GenBank/DDBJ whole genome shotgun (WGS) entry which is preliminary data.</text>
</comment>
<evidence type="ECO:0000256" key="12">
    <source>
        <dbReference type="ARBA" id="ARBA00023136"/>
    </source>
</evidence>
<dbReference type="Gene3D" id="2.60.40.4100">
    <property type="entry name" value="Zona pellucida, ZP-C domain"/>
    <property type="match status" value="1"/>
</dbReference>
<dbReference type="SMART" id="SM00018">
    <property type="entry name" value="PD"/>
    <property type="match status" value="1"/>
</dbReference>
<evidence type="ECO:0000256" key="22">
    <source>
        <dbReference type="PROSITE-ProRule" id="PRU00779"/>
    </source>
</evidence>
<dbReference type="Pfam" id="PF00088">
    <property type="entry name" value="Trefoil"/>
    <property type="match status" value="1"/>
</dbReference>
<evidence type="ECO:0000259" key="24">
    <source>
        <dbReference type="PROSITE" id="PS50915"/>
    </source>
</evidence>
<dbReference type="GO" id="GO:0005886">
    <property type="term" value="C:plasma membrane"/>
    <property type="evidence" value="ECO:0007669"/>
    <property type="project" value="UniProtKB-SubCell"/>
</dbReference>
<dbReference type="InterPro" id="IPR000519">
    <property type="entry name" value="P_trefoil_dom"/>
</dbReference>
<keyword evidence="15" id="KW-0278">Fertilization</keyword>
<feature type="domain" description="Beta/gamma crystallin 'Greek key'" evidence="24">
    <location>
        <begin position="367"/>
        <end position="406"/>
    </location>
</feature>
<dbReference type="PRINTS" id="PR01367">
    <property type="entry name" value="BGCRYSTALLIN"/>
</dbReference>
<evidence type="ECO:0000256" key="3">
    <source>
        <dbReference type="ARBA" id="ARBA00009646"/>
    </source>
</evidence>
<evidence type="ECO:0000256" key="7">
    <source>
        <dbReference type="ARBA" id="ARBA00022613"/>
    </source>
</evidence>
<proteinExistence type="inferred from homology"/>
<evidence type="ECO:0000256" key="15">
    <source>
        <dbReference type="ARBA" id="ARBA00023279"/>
    </source>
</evidence>
<evidence type="ECO:0000256" key="20">
    <source>
        <dbReference type="ARBA" id="ARBA00042273"/>
    </source>
</evidence>
<name>A0A8X7X047_POLSE</name>
<feature type="disulfide bond" evidence="22">
    <location>
        <begin position="77"/>
        <end position="103"/>
    </location>
</feature>
<dbReference type="PROSITE" id="PS51034">
    <property type="entry name" value="ZP_2"/>
    <property type="match status" value="1"/>
</dbReference>
<dbReference type="InterPro" id="IPR044913">
    <property type="entry name" value="P_trefoil_dom_sf"/>
</dbReference>
<evidence type="ECO:0000313" key="28">
    <source>
        <dbReference type="Proteomes" id="UP000886611"/>
    </source>
</evidence>
<dbReference type="InterPro" id="IPR042235">
    <property type="entry name" value="ZP-C_dom"/>
</dbReference>
<feature type="non-terminal residue" evidence="27">
    <location>
        <position position="1"/>
    </location>
</feature>
<sequence>MDHGSLLDSRSCPRDTAQAAKSPPFSHCLQHPQTEDDGTAVTEAHASQLWPRSFLSATRQLPEVTSRMSVDQALYSCDIQASDAVPCGDAGINETDCLAKGCCFDSFMNTSCYYSNQEKAECTQDGNMVIVINKDVTKPALLLDSVSLSGGTDPPCNPVIQNPSFLMFKFPLDACGTELKMVGNNLVYETEVTGSMNIDHGKYGSITRDTTYRLTARCNYSAAMFMPAQLEVFTLAPPLPAMDQGPLRMELRIAKDESYGSYYTTQDYPITKLLQQPVYAEVALLGRTDPNITLVLDNCWATSTPSPYSEPHWDLLEDGCSYHDDPYLTLTIPVTATTGVQFPKQIKRFVLRMFTFIDHVLKKGSQNPIVFYEYENFQGRRMEFNGECRNLCDKGFDRVGSIRVDCGPWVAYEQQNFCGEMFLLEKGEYPRWDTWSNSYRNDRIMSFRPVRMDAQDHKICLYECVNFEGRKMEVCDEDIPSLWSYGFQDRVASIQVTGGTWVGYQYPGYRGYQYVFESGPFKHWNEWGSPHPQIQSIRRVKDMQWYRRGCFEFTA</sequence>
<evidence type="ECO:0000256" key="13">
    <source>
        <dbReference type="ARBA" id="ARBA00023157"/>
    </source>
</evidence>
<evidence type="ECO:0000256" key="1">
    <source>
        <dbReference type="ARBA" id="ARBA00003689"/>
    </source>
</evidence>
<keyword evidence="10" id="KW-0677">Repeat</keyword>
<keyword evidence="13 22" id="KW-1015">Disulfide bond</keyword>
<evidence type="ECO:0000256" key="18">
    <source>
        <dbReference type="ARBA" id="ARBA00037545"/>
    </source>
</evidence>
<dbReference type="InterPro" id="IPR001507">
    <property type="entry name" value="ZP_dom"/>
</dbReference>
<keyword evidence="5" id="KW-0964">Secreted</keyword>
<dbReference type="PANTHER" id="PTHR23343:SF31">
    <property type="entry name" value="ZONA PELLUCIDA SPERM-BINDING PROTEIN 4"/>
    <property type="match status" value="1"/>
</dbReference>
<evidence type="ECO:0000256" key="5">
    <source>
        <dbReference type="ARBA" id="ARBA00022525"/>
    </source>
</evidence>
<dbReference type="SUPFAM" id="SSF57492">
    <property type="entry name" value="Trefoil"/>
    <property type="match status" value="1"/>
</dbReference>